<dbReference type="SMART" id="SM00835">
    <property type="entry name" value="Cupin_1"/>
    <property type="match status" value="1"/>
</dbReference>
<protein>
    <submittedName>
        <fullName evidence="2">Cupin domain-containing protein</fullName>
    </submittedName>
</protein>
<dbReference type="Pfam" id="PF07883">
    <property type="entry name" value="Cupin_2"/>
    <property type="match status" value="1"/>
</dbReference>
<proteinExistence type="predicted"/>
<organism evidence="2 3">
    <name type="scientific">candidate division WOR-3 bacterium</name>
    <dbReference type="NCBI Taxonomy" id="2052148"/>
    <lineage>
        <taxon>Bacteria</taxon>
        <taxon>Bacteria division WOR-3</taxon>
    </lineage>
</organism>
<dbReference type="PANTHER" id="PTHR36114:SF1">
    <property type="entry name" value="16.7 KDA PROTEIN IN WHIE LOCUS"/>
    <property type="match status" value="1"/>
</dbReference>
<comment type="caution">
    <text evidence="2">The sequence shown here is derived from an EMBL/GenBank/DDBJ whole genome shotgun (WGS) entry which is preliminary data.</text>
</comment>
<dbReference type="Proteomes" id="UP000779900">
    <property type="component" value="Unassembled WGS sequence"/>
</dbReference>
<evidence type="ECO:0000313" key="3">
    <source>
        <dbReference type="Proteomes" id="UP000779900"/>
    </source>
</evidence>
<gene>
    <name evidence="2" type="ORF">FJY68_11940</name>
</gene>
<dbReference type="Gene3D" id="2.60.120.10">
    <property type="entry name" value="Jelly Rolls"/>
    <property type="match status" value="1"/>
</dbReference>
<dbReference type="CDD" id="cd02214">
    <property type="entry name" value="cupin_MJ1618"/>
    <property type="match status" value="1"/>
</dbReference>
<dbReference type="AlphaFoldDB" id="A0A937XG68"/>
<dbReference type="InterPro" id="IPR006045">
    <property type="entry name" value="Cupin_1"/>
</dbReference>
<name>A0A937XG68_UNCW3</name>
<reference evidence="2" key="1">
    <citation type="submission" date="2019-03" db="EMBL/GenBank/DDBJ databases">
        <title>Lake Tanganyika Metagenome-Assembled Genomes (MAGs).</title>
        <authorList>
            <person name="Tran P."/>
        </authorList>
    </citation>
    <scope>NUCLEOTIDE SEQUENCE</scope>
    <source>
        <strain evidence="2">K_DeepCast_150m_m2_040</strain>
    </source>
</reference>
<dbReference type="InterPro" id="IPR052044">
    <property type="entry name" value="PKS_Associated_Protein"/>
</dbReference>
<dbReference type="EMBL" id="VGIR01000098">
    <property type="protein sequence ID" value="MBM3332537.1"/>
    <property type="molecule type" value="Genomic_DNA"/>
</dbReference>
<evidence type="ECO:0000313" key="2">
    <source>
        <dbReference type="EMBL" id="MBM3332537.1"/>
    </source>
</evidence>
<feature type="domain" description="Cupin type-1" evidence="1">
    <location>
        <begin position="25"/>
        <end position="117"/>
    </location>
</feature>
<dbReference type="PANTHER" id="PTHR36114">
    <property type="entry name" value="16.7 KDA PROTEIN IN WHIE LOCUS"/>
    <property type="match status" value="1"/>
</dbReference>
<dbReference type="InterPro" id="IPR014710">
    <property type="entry name" value="RmlC-like_jellyroll"/>
</dbReference>
<evidence type="ECO:0000259" key="1">
    <source>
        <dbReference type="SMART" id="SM00835"/>
    </source>
</evidence>
<accession>A0A937XG68</accession>
<dbReference type="InterPro" id="IPR013096">
    <property type="entry name" value="Cupin_2"/>
</dbReference>
<dbReference type="InterPro" id="IPR011051">
    <property type="entry name" value="RmlC_Cupin_sf"/>
</dbReference>
<sequence length="119" mass="13240">MLIKRLKDCAEIQAGDRTRLRELLHPLRDAAAIRYSLAVARLSPGAQSQAHRLSTAEVYYLVRGSGVMHIGDEAAEVNAGDAVYIPPGSIQWLENTGREEVEFLCIVDPAWRPEDEQIL</sequence>
<dbReference type="SUPFAM" id="SSF51182">
    <property type="entry name" value="RmlC-like cupins"/>
    <property type="match status" value="1"/>
</dbReference>